<dbReference type="OrthoDB" id="5104305at2759"/>
<protein>
    <submittedName>
        <fullName evidence="1">Uncharacterized protein</fullName>
    </submittedName>
</protein>
<accession>A0A9N9UTV1</accession>
<dbReference type="Proteomes" id="UP000754883">
    <property type="component" value="Unassembled WGS sequence"/>
</dbReference>
<organism evidence="1 2">
    <name type="scientific">Clonostachys byssicola</name>
    <dbReference type="NCBI Taxonomy" id="160290"/>
    <lineage>
        <taxon>Eukaryota</taxon>
        <taxon>Fungi</taxon>
        <taxon>Dikarya</taxon>
        <taxon>Ascomycota</taxon>
        <taxon>Pezizomycotina</taxon>
        <taxon>Sordariomycetes</taxon>
        <taxon>Hypocreomycetidae</taxon>
        <taxon>Hypocreales</taxon>
        <taxon>Bionectriaceae</taxon>
        <taxon>Clonostachys</taxon>
    </lineage>
</organism>
<proteinExistence type="predicted"/>
<reference evidence="1 2" key="2">
    <citation type="submission" date="2021-10" db="EMBL/GenBank/DDBJ databases">
        <authorList>
            <person name="Piombo E."/>
        </authorList>
    </citation>
    <scope>NUCLEOTIDE SEQUENCE [LARGE SCALE GENOMIC DNA]</scope>
</reference>
<evidence type="ECO:0000313" key="1">
    <source>
        <dbReference type="EMBL" id="CAH0003378.1"/>
    </source>
</evidence>
<keyword evidence="2" id="KW-1185">Reference proteome</keyword>
<dbReference type="EMBL" id="CABFNO020001564">
    <property type="protein sequence ID" value="CAH0003378.1"/>
    <property type="molecule type" value="Genomic_DNA"/>
</dbReference>
<name>A0A9N9UTV1_9HYPO</name>
<evidence type="ECO:0000313" key="2">
    <source>
        <dbReference type="Proteomes" id="UP000754883"/>
    </source>
</evidence>
<gene>
    <name evidence="1" type="ORF">CBYS24578_00014558</name>
</gene>
<sequence>MTGPYLLRLPIEVYVSESNIYDGGTAYTPTTAPLLYVHPRITEDLQHRLYGNHALVIPIQEPRKYIKGDQQLDLPVSKLSQRRRGSATSIIFEISQTEQVYLYTPDGKQDIDHDFWDDDRKGNALAKLLTGEALRLKSDLPNVGMVSFVFWYGEMSVYVNDWKRELAGLQDQWEDLYITVELNLFEYEDPEAGDGGYNFIQGWDRHFKAQVTRGAFMANNLTLLTHEDGHYEGRLFDPTGRDANENGRYGWGSDEDLYVCDVTKRPRYVVI</sequence>
<comment type="caution">
    <text evidence="1">The sequence shown here is derived from an EMBL/GenBank/DDBJ whole genome shotgun (WGS) entry which is preliminary data.</text>
</comment>
<reference evidence="2" key="1">
    <citation type="submission" date="2019-06" db="EMBL/GenBank/DDBJ databases">
        <authorList>
            <person name="Broberg M."/>
        </authorList>
    </citation>
    <scope>NUCLEOTIDE SEQUENCE [LARGE SCALE GENOMIC DNA]</scope>
</reference>
<dbReference type="AlphaFoldDB" id="A0A9N9UTV1"/>